<sequence length="185" mass="22191">MEEEFMNQKGQSDSREEEHFPMTPDYYPGTQQTPFYSPAPSFAFYPVHVQPDYRGYSPAYHFYAQQPHAGTYPNYPAEQQGERSAAEQRNMPELCRRYQYHLVQMEGTDGQIYDGIIEDVDNDNVYLLEPAGDDNDMDRQPPYGFGFGYGGYPPYGYGYPRRFRRFRRRRYPYFFFRRLFFPFFY</sequence>
<evidence type="ECO:0000313" key="3">
    <source>
        <dbReference type="Proteomes" id="UP000199163"/>
    </source>
</evidence>
<dbReference type="OrthoDB" id="2943863at2"/>
<dbReference type="RefSeq" id="WP_091273158.1">
    <property type="nucleotide sequence ID" value="NZ_FNDK01000009.1"/>
</dbReference>
<protein>
    <submittedName>
        <fullName evidence="2">Uncharacterized protein</fullName>
    </submittedName>
</protein>
<gene>
    <name evidence="2" type="ORF">SAMN05192534_10959</name>
</gene>
<name>A0A1G8EED6_9BACI</name>
<dbReference type="EMBL" id="FNDK01000009">
    <property type="protein sequence ID" value="SDH68248.1"/>
    <property type="molecule type" value="Genomic_DNA"/>
</dbReference>
<reference evidence="2 3" key="1">
    <citation type="submission" date="2016-10" db="EMBL/GenBank/DDBJ databases">
        <authorList>
            <person name="de Groot N.N."/>
        </authorList>
    </citation>
    <scope>NUCLEOTIDE SEQUENCE [LARGE SCALE GENOMIC DNA]</scope>
    <source>
        <strain evidence="2 3">DSM 21632</strain>
    </source>
</reference>
<evidence type="ECO:0000313" key="2">
    <source>
        <dbReference type="EMBL" id="SDH68248.1"/>
    </source>
</evidence>
<accession>A0A1G8EED6</accession>
<dbReference type="AlphaFoldDB" id="A0A1G8EED6"/>
<evidence type="ECO:0000256" key="1">
    <source>
        <dbReference type="SAM" id="MobiDB-lite"/>
    </source>
</evidence>
<dbReference type="Proteomes" id="UP000199163">
    <property type="component" value="Unassembled WGS sequence"/>
</dbReference>
<keyword evidence="3" id="KW-1185">Reference proteome</keyword>
<feature type="region of interest" description="Disordered" evidence="1">
    <location>
        <begin position="1"/>
        <end position="32"/>
    </location>
</feature>
<organism evidence="2 3">
    <name type="scientific">Alteribacillus persepolensis</name>
    <dbReference type="NCBI Taxonomy" id="568899"/>
    <lineage>
        <taxon>Bacteria</taxon>
        <taxon>Bacillati</taxon>
        <taxon>Bacillota</taxon>
        <taxon>Bacilli</taxon>
        <taxon>Bacillales</taxon>
        <taxon>Bacillaceae</taxon>
        <taxon>Alteribacillus</taxon>
    </lineage>
</organism>
<dbReference type="STRING" id="568899.SAMN05192534_10959"/>
<proteinExistence type="predicted"/>